<organism evidence="1 2">
    <name type="scientific">Candidatus Jacksonbacteria bacterium RIFCSPLOWO2_02_FULL_44_20</name>
    <dbReference type="NCBI Taxonomy" id="1798460"/>
    <lineage>
        <taxon>Bacteria</taxon>
        <taxon>Candidatus Jacksoniibacteriota</taxon>
    </lineage>
</organism>
<sequence length="107" mass="12950">MIKWHKNLTQEKWNEYPLSKQMLMIGTEFARMLHQKSLESLQKCFERSFELLDLSFNDPKVKAGKRELFALRTLLNDQLNRGLRRDEIERCYQYCLQFHKLPDSGRQ</sequence>
<comment type="caution">
    <text evidence="1">The sequence shown here is derived from an EMBL/GenBank/DDBJ whole genome shotgun (WGS) entry which is preliminary data.</text>
</comment>
<evidence type="ECO:0000313" key="2">
    <source>
        <dbReference type="Proteomes" id="UP000178315"/>
    </source>
</evidence>
<reference evidence="1 2" key="1">
    <citation type="journal article" date="2016" name="Nat. Commun.">
        <title>Thousands of microbial genomes shed light on interconnected biogeochemical processes in an aquifer system.</title>
        <authorList>
            <person name="Anantharaman K."/>
            <person name="Brown C.T."/>
            <person name="Hug L.A."/>
            <person name="Sharon I."/>
            <person name="Castelle C.J."/>
            <person name="Probst A.J."/>
            <person name="Thomas B.C."/>
            <person name="Singh A."/>
            <person name="Wilkins M.J."/>
            <person name="Karaoz U."/>
            <person name="Brodie E.L."/>
            <person name="Williams K.H."/>
            <person name="Hubbard S.S."/>
            <person name="Banfield J.F."/>
        </authorList>
    </citation>
    <scope>NUCLEOTIDE SEQUENCE [LARGE SCALE GENOMIC DNA]</scope>
</reference>
<evidence type="ECO:0000313" key="1">
    <source>
        <dbReference type="EMBL" id="OGY73453.1"/>
    </source>
</evidence>
<dbReference type="Proteomes" id="UP000178315">
    <property type="component" value="Unassembled WGS sequence"/>
</dbReference>
<dbReference type="EMBL" id="MHJU01000012">
    <property type="protein sequence ID" value="OGY73453.1"/>
    <property type="molecule type" value="Genomic_DNA"/>
</dbReference>
<dbReference type="AlphaFoldDB" id="A0A1G2A973"/>
<gene>
    <name evidence="1" type="ORF">A3H61_04865</name>
</gene>
<accession>A0A1G2A973</accession>
<proteinExistence type="predicted"/>
<protein>
    <submittedName>
        <fullName evidence="1">Uncharacterized protein</fullName>
    </submittedName>
</protein>
<name>A0A1G2A973_9BACT</name>